<evidence type="ECO:0000313" key="2">
    <source>
        <dbReference type="Proteomes" id="UP000230750"/>
    </source>
</evidence>
<name>A0A2G8JL21_STIJA</name>
<dbReference type="Proteomes" id="UP000230750">
    <property type="component" value="Unassembled WGS sequence"/>
</dbReference>
<organism evidence="1 2">
    <name type="scientific">Stichopus japonicus</name>
    <name type="common">Sea cucumber</name>
    <dbReference type="NCBI Taxonomy" id="307972"/>
    <lineage>
        <taxon>Eukaryota</taxon>
        <taxon>Metazoa</taxon>
        <taxon>Echinodermata</taxon>
        <taxon>Eleutherozoa</taxon>
        <taxon>Echinozoa</taxon>
        <taxon>Holothuroidea</taxon>
        <taxon>Aspidochirotacea</taxon>
        <taxon>Aspidochirotida</taxon>
        <taxon>Stichopodidae</taxon>
        <taxon>Apostichopus</taxon>
    </lineage>
</organism>
<evidence type="ECO:0000313" key="1">
    <source>
        <dbReference type="EMBL" id="PIK36437.1"/>
    </source>
</evidence>
<dbReference type="PANTHER" id="PTHR46312:SF2">
    <property type="entry name" value="NUCLEOTIDE-BINDING OLIGOMERIZATION DOMAIN-CONTAINING PROTEIN 2-LIKE"/>
    <property type="match status" value="1"/>
</dbReference>
<accession>A0A2G8JL21</accession>
<dbReference type="AlphaFoldDB" id="A0A2G8JL21"/>
<sequence length="285" mass="32548">MPLADQIEEQLQINPFLGDLCQVPLFSTMVAHIVHERPEIEIFSTVTRFFTYVIQCVHNHMKIKKDAKTGVPAFEKELAELCRIAFDGLTQKNQQLAWENTYLVDKLGQDFCDNYIKLGMLTQEVVFDIPKGQYKTVARIWHKIICEFYASHHLVWILSEGASSAASSINVKETLNSINPLDLQYVYRFACGLNKSAADIIVKHLQKTKEGRQFAILCMLEQEEKSDQFMQSVKKLVTSDISISKYDAKLLQRSTIQVLEVASAKQVMCTIDTPNIPEPILKFKK</sequence>
<keyword evidence="2" id="KW-1185">Reference proteome</keyword>
<comment type="caution">
    <text evidence="1">The sequence shown here is derived from an EMBL/GenBank/DDBJ whole genome shotgun (WGS) entry which is preliminary data.</text>
</comment>
<gene>
    <name evidence="1" type="ORF">BSL78_26735</name>
</gene>
<protein>
    <submittedName>
        <fullName evidence="1">Uncharacterized protein</fullName>
    </submittedName>
</protein>
<dbReference type="EMBL" id="MRZV01001676">
    <property type="protein sequence ID" value="PIK36437.1"/>
    <property type="molecule type" value="Genomic_DNA"/>
</dbReference>
<dbReference type="PANTHER" id="PTHR46312">
    <property type="entry name" value="NACHT DOMAIN-CONTAINING PROTEIN"/>
    <property type="match status" value="1"/>
</dbReference>
<reference evidence="1 2" key="1">
    <citation type="journal article" date="2017" name="PLoS Biol.">
        <title>The sea cucumber genome provides insights into morphological evolution and visceral regeneration.</title>
        <authorList>
            <person name="Zhang X."/>
            <person name="Sun L."/>
            <person name="Yuan J."/>
            <person name="Sun Y."/>
            <person name="Gao Y."/>
            <person name="Zhang L."/>
            <person name="Li S."/>
            <person name="Dai H."/>
            <person name="Hamel J.F."/>
            <person name="Liu C."/>
            <person name="Yu Y."/>
            <person name="Liu S."/>
            <person name="Lin W."/>
            <person name="Guo K."/>
            <person name="Jin S."/>
            <person name="Xu P."/>
            <person name="Storey K.B."/>
            <person name="Huan P."/>
            <person name="Zhang T."/>
            <person name="Zhou Y."/>
            <person name="Zhang J."/>
            <person name="Lin C."/>
            <person name="Li X."/>
            <person name="Xing L."/>
            <person name="Huo D."/>
            <person name="Sun M."/>
            <person name="Wang L."/>
            <person name="Mercier A."/>
            <person name="Li F."/>
            <person name="Yang H."/>
            <person name="Xiang J."/>
        </authorList>
    </citation>
    <scope>NUCLEOTIDE SEQUENCE [LARGE SCALE GENOMIC DNA]</scope>
    <source>
        <strain evidence="1">Shaxun</strain>
        <tissue evidence="1">Muscle</tissue>
    </source>
</reference>
<proteinExistence type="predicted"/>